<dbReference type="InterPro" id="IPR043968">
    <property type="entry name" value="SGNH"/>
</dbReference>
<dbReference type="EMBL" id="BAAABM010000003">
    <property type="protein sequence ID" value="GAA0315670.1"/>
    <property type="molecule type" value="Genomic_DNA"/>
</dbReference>
<comment type="caution">
    <text evidence="3">The sequence shown here is derived from an EMBL/GenBank/DDBJ whole genome shotgun (WGS) entry which is preliminary data.</text>
</comment>
<sequence>MSADCAPLRGELWLIPASGESSGIVTPCEARIYLTLKKALSSDEHGEIESLVMRLDRWRMASVLMTVGLAGSGMTYGGRTDPTPPHRVHHPKPASNRDSVPFLPQGSATSPTAPTLGVIGDSVARDYAYYLARELGPAGVRVVDAATSGCAAGAVLGVMTSRGGEVRLTWCPDLTRRKQATMVNDFHPRIVVWHSIQDRFDIVQGERRFRAGTAGWERQIMAAWDETLARVTSGGAQVLLLLPLWWQDLPAGPQSKTDLPLGPLRDLYRRWAAGHPGRVTVVDIAPLVCPSGPPCRTAGGFDFRPDGAHYEDPGGTRVAAYLRAHVPALTHLVPRPAGQKSVPSRSMPRSAS</sequence>
<dbReference type="InterPro" id="IPR036514">
    <property type="entry name" value="SGNH_hydro_sf"/>
</dbReference>
<name>A0ABP3FDV5_9ACTN</name>
<dbReference type="Gene3D" id="3.40.50.1110">
    <property type="entry name" value="SGNH hydrolase"/>
    <property type="match status" value="1"/>
</dbReference>
<protein>
    <recommendedName>
        <fullName evidence="2">SGNH domain-containing protein</fullName>
    </recommendedName>
</protein>
<dbReference type="Proteomes" id="UP001501822">
    <property type="component" value="Unassembled WGS sequence"/>
</dbReference>
<evidence type="ECO:0000313" key="4">
    <source>
        <dbReference type="Proteomes" id="UP001501822"/>
    </source>
</evidence>
<feature type="domain" description="SGNH" evidence="2">
    <location>
        <begin position="106"/>
        <end position="298"/>
    </location>
</feature>
<gene>
    <name evidence="3" type="ORF">GCM10010151_02130</name>
</gene>
<organism evidence="3 4">
    <name type="scientific">Actinoallomurus spadix</name>
    <dbReference type="NCBI Taxonomy" id="79912"/>
    <lineage>
        <taxon>Bacteria</taxon>
        <taxon>Bacillati</taxon>
        <taxon>Actinomycetota</taxon>
        <taxon>Actinomycetes</taxon>
        <taxon>Streptosporangiales</taxon>
        <taxon>Thermomonosporaceae</taxon>
        <taxon>Actinoallomurus</taxon>
    </lineage>
</organism>
<evidence type="ECO:0000313" key="3">
    <source>
        <dbReference type="EMBL" id="GAA0315670.1"/>
    </source>
</evidence>
<feature type="region of interest" description="Disordered" evidence="1">
    <location>
        <begin position="75"/>
        <end position="114"/>
    </location>
</feature>
<keyword evidence="4" id="KW-1185">Reference proteome</keyword>
<dbReference type="SUPFAM" id="SSF52266">
    <property type="entry name" value="SGNH hydrolase"/>
    <property type="match status" value="1"/>
</dbReference>
<accession>A0ABP3FDV5</accession>
<evidence type="ECO:0000259" key="2">
    <source>
        <dbReference type="Pfam" id="PF19040"/>
    </source>
</evidence>
<dbReference type="Pfam" id="PF19040">
    <property type="entry name" value="SGNH"/>
    <property type="match status" value="1"/>
</dbReference>
<evidence type="ECO:0000256" key="1">
    <source>
        <dbReference type="SAM" id="MobiDB-lite"/>
    </source>
</evidence>
<proteinExistence type="predicted"/>
<reference evidence="4" key="1">
    <citation type="journal article" date="2019" name="Int. J. Syst. Evol. Microbiol.">
        <title>The Global Catalogue of Microorganisms (GCM) 10K type strain sequencing project: providing services to taxonomists for standard genome sequencing and annotation.</title>
        <authorList>
            <consortium name="The Broad Institute Genomics Platform"/>
            <consortium name="The Broad Institute Genome Sequencing Center for Infectious Disease"/>
            <person name="Wu L."/>
            <person name="Ma J."/>
        </authorList>
    </citation>
    <scope>NUCLEOTIDE SEQUENCE [LARGE SCALE GENOMIC DNA]</scope>
    <source>
        <strain evidence="4">JCM 3146</strain>
    </source>
</reference>